<evidence type="ECO:0000256" key="4">
    <source>
        <dbReference type="ARBA" id="ARBA00022801"/>
    </source>
</evidence>
<keyword evidence="4" id="KW-0378">Hydrolase</keyword>
<dbReference type="Pfam" id="PF08340">
    <property type="entry name" value="YicC-like_C"/>
    <property type="match status" value="1"/>
</dbReference>
<evidence type="ECO:0000259" key="7">
    <source>
        <dbReference type="Pfam" id="PF08340"/>
    </source>
</evidence>
<feature type="domain" description="Endoribonuclease YicC-like C-terminal" evidence="7">
    <location>
        <begin position="170"/>
        <end position="286"/>
    </location>
</feature>
<keyword evidence="2" id="KW-0540">Nuclease</keyword>
<dbReference type="GO" id="GO:0016787">
    <property type="term" value="F:hydrolase activity"/>
    <property type="evidence" value="ECO:0007669"/>
    <property type="project" value="UniProtKB-KW"/>
</dbReference>
<evidence type="ECO:0000256" key="5">
    <source>
        <dbReference type="ARBA" id="ARBA00035648"/>
    </source>
</evidence>
<comment type="cofactor">
    <cofactor evidence="1">
        <name>a divalent metal cation</name>
        <dbReference type="ChEBI" id="CHEBI:60240"/>
    </cofactor>
</comment>
<evidence type="ECO:0000313" key="8">
    <source>
        <dbReference type="EMBL" id="TWP29823.1"/>
    </source>
</evidence>
<proteinExistence type="inferred from homology"/>
<dbReference type="GO" id="GO:0004521">
    <property type="term" value="F:RNA endonuclease activity"/>
    <property type="evidence" value="ECO:0007669"/>
    <property type="project" value="InterPro"/>
</dbReference>
<evidence type="ECO:0000256" key="3">
    <source>
        <dbReference type="ARBA" id="ARBA00022759"/>
    </source>
</evidence>
<keyword evidence="9" id="KW-1185">Reference proteome</keyword>
<dbReference type="PANTHER" id="PTHR30636:SF3">
    <property type="entry name" value="UPF0701 PROTEIN YICC"/>
    <property type="match status" value="1"/>
</dbReference>
<dbReference type="OrthoDB" id="9771229at2"/>
<keyword evidence="3" id="KW-0255">Endonuclease</keyword>
<dbReference type="Pfam" id="PF03755">
    <property type="entry name" value="YicC-like_N"/>
    <property type="match status" value="1"/>
</dbReference>
<dbReference type="InterPro" id="IPR013551">
    <property type="entry name" value="YicC-like_C"/>
</dbReference>
<reference evidence="8 9" key="1">
    <citation type="submission" date="2019-02" db="EMBL/GenBank/DDBJ databases">
        <title>Apibacter muscae sp. nov.: a novel member of the house fly microbiota.</title>
        <authorList>
            <person name="Park R."/>
        </authorList>
    </citation>
    <scope>NUCLEOTIDE SEQUENCE [LARGE SCALE GENOMIC DNA]</scope>
    <source>
        <strain evidence="8 9">AL1</strain>
    </source>
</reference>
<evidence type="ECO:0000256" key="2">
    <source>
        <dbReference type="ARBA" id="ARBA00022722"/>
    </source>
</evidence>
<evidence type="ECO:0000313" key="9">
    <source>
        <dbReference type="Proteomes" id="UP000319499"/>
    </source>
</evidence>
<organism evidence="8 9">
    <name type="scientific">Apibacter muscae</name>
    <dbReference type="NCBI Taxonomy" id="2509004"/>
    <lineage>
        <taxon>Bacteria</taxon>
        <taxon>Pseudomonadati</taxon>
        <taxon>Bacteroidota</taxon>
        <taxon>Flavobacteriia</taxon>
        <taxon>Flavobacteriales</taxon>
        <taxon>Weeksellaceae</taxon>
        <taxon>Apibacter</taxon>
    </lineage>
</organism>
<feature type="domain" description="Endoribonuclease YicC-like N-terminal" evidence="6">
    <location>
        <begin position="2"/>
        <end position="153"/>
    </location>
</feature>
<dbReference type="PANTHER" id="PTHR30636">
    <property type="entry name" value="UPF0701 PROTEIN YICC"/>
    <property type="match status" value="1"/>
</dbReference>
<dbReference type="InterPro" id="IPR013527">
    <property type="entry name" value="YicC-like_N"/>
</dbReference>
<dbReference type="InterPro" id="IPR005229">
    <property type="entry name" value="YicC/YloC-like"/>
</dbReference>
<evidence type="ECO:0000256" key="1">
    <source>
        <dbReference type="ARBA" id="ARBA00001968"/>
    </source>
</evidence>
<accession>A0A563DIY0</accession>
<protein>
    <submittedName>
        <fullName evidence="8">YicC family protein</fullName>
    </submittedName>
</protein>
<dbReference type="AlphaFoldDB" id="A0A563DIY0"/>
<gene>
    <name evidence="8" type="ORF">ETU09_02260</name>
</gene>
<evidence type="ECO:0000259" key="6">
    <source>
        <dbReference type="Pfam" id="PF03755"/>
    </source>
</evidence>
<dbReference type="NCBIfam" id="TIGR00255">
    <property type="entry name" value="YicC/YloC family endoribonuclease"/>
    <property type="match status" value="1"/>
</dbReference>
<comment type="similarity">
    <text evidence="5">Belongs to the YicC/YloC family.</text>
</comment>
<dbReference type="EMBL" id="SELH01000013">
    <property type="protein sequence ID" value="TWP29823.1"/>
    <property type="molecule type" value="Genomic_DNA"/>
</dbReference>
<comment type="caution">
    <text evidence="8">The sequence shown here is derived from an EMBL/GenBank/DDBJ whole genome shotgun (WGS) entry which is preliminary data.</text>
</comment>
<dbReference type="Proteomes" id="UP000319499">
    <property type="component" value="Unassembled WGS sequence"/>
</dbReference>
<sequence length="287" mass="33791">MIKSMTGYGKSEVSEGNCKISTEIKTLNSKTLDLYVKIPTRYKCKELEIRKIIADHVFRGKVDFSMNIENADEDSNPKLNINTIKNYIKDLETLQMEVSQAEYLKMAVRMPEVFLNREELEISEDEWEQVVISIKTALLKLDDFRKEEGQSLNEILNIYILNILNSVKEIEKYEKERIEIVTQKLIKQLDEIKVQYDEQRFHQELVYYIEKLDISEEKVRLQQHCKYFMEMLNEKDPIGKKLGFIAQEMGREINTIGSKANHSIIQKLVVLMKDELEKIKEQTNNIL</sequence>
<name>A0A563DIY0_9FLAO</name>
<dbReference type="RefSeq" id="WP_146261513.1">
    <property type="nucleotide sequence ID" value="NZ_SELG01000029.1"/>
</dbReference>